<feature type="compositionally biased region" description="Polar residues" evidence="1">
    <location>
        <begin position="43"/>
        <end position="60"/>
    </location>
</feature>
<feature type="compositionally biased region" description="Low complexity" evidence="1">
    <location>
        <begin position="193"/>
        <end position="205"/>
    </location>
</feature>
<reference evidence="3" key="1">
    <citation type="submission" date="2008-07" db="EMBL/GenBank/DDBJ databases">
        <title>Annotation of Ajellomyces capsulatus strain H88.</title>
        <authorList>
            <person name="Champion M."/>
            <person name="Cuomo C."/>
            <person name="Ma L.-J."/>
            <person name="Henn M.R."/>
            <person name="Sil A."/>
            <person name="Goldman B."/>
            <person name="Young S.K."/>
            <person name="Kodira C.D."/>
            <person name="Zeng Q."/>
            <person name="Koehrsen M."/>
            <person name="Alvarado L."/>
            <person name="Berlin A."/>
            <person name="Borenstein D."/>
            <person name="Chen Z."/>
            <person name="Engels R."/>
            <person name="Freedman E."/>
            <person name="Gellesch M."/>
            <person name="Goldberg J."/>
            <person name="Griggs A."/>
            <person name="Gujja S."/>
            <person name="Heiman D."/>
            <person name="Hepburn T."/>
            <person name="Howarth C."/>
            <person name="Jen D."/>
            <person name="Larson L."/>
            <person name="Lewis B."/>
            <person name="Mehta T."/>
            <person name="Park D."/>
            <person name="Pearson M."/>
            <person name="Roberts A."/>
            <person name="Saif S."/>
            <person name="Shea T."/>
            <person name="Shenoy N."/>
            <person name="Sisk P."/>
            <person name="Stolte C."/>
            <person name="Sykes S."/>
            <person name="Walk T."/>
            <person name="White J."/>
            <person name="Yandava C."/>
            <person name="Klein B."/>
            <person name="McEwen J.G."/>
            <person name="Puccia R."/>
            <person name="Goldman G.H."/>
            <person name="Felipe M.S."/>
            <person name="Nino-Vega G."/>
            <person name="San-Blas G."/>
            <person name="Taylor J."/>
            <person name="Mendoza L."/>
            <person name="Galagan J."/>
            <person name="Nusbaum C."/>
            <person name="Birren B."/>
        </authorList>
    </citation>
    <scope>NUCLEOTIDE SEQUENCE [LARGE SCALE GENOMIC DNA]</scope>
    <source>
        <strain evidence="3">H88</strain>
    </source>
</reference>
<dbReference type="Proteomes" id="UP000008142">
    <property type="component" value="Unassembled WGS sequence"/>
</dbReference>
<feature type="region of interest" description="Disordered" evidence="1">
    <location>
        <begin position="43"/>
        <end position="78"/>
    </location>
</feature>
<evidence type="ECO:0000256" key="1">
    <source>
        <dbReference type="SAM" id="MobiDB-lite"/>
    </source>
</evidence>
<protein>
    <submittedName>
        <fullName evidence="2">Uncharacterized protein</fullName>
    </submittedName>
</protein>
<accession>F0UEC6</accession>
<dbReference type="VEuPathDB" id="FungiDB:I7I53_10056"/>
<dbReference type="EMBL" id="DS990638">
    <property type="protein sequence ID" value="EGC44656.1"/>
    <property type="molecule type" value="Genomic_DNA"/>
</dbReference>
<name>F0UEC6_AJEC8</name>
<sequence length="229" mass="25604">MLKGSSLHIKQNTSNVELEQEGGRILEGIETSILSIGQMSGTIHEQECNQESSSGDQTEYATAEEDVMETSSSSRDTGKILPTDGVKYAVSLAEEHINIIREITTLYVKDNDRLSYKHHFHNFVNHHKKLARNPDDFYHNPFLNSLRDHQKAFVRTRLDGLYATGKDPISNIDDLMKTKDSELTKTPRANGATTTSTTTTTTTSNNTTFHFHRVLGPWPLPAPSTICLT</sequence>
<gene>
    <name evidence="2" type="ORF">HCEG_03871</name>
</gene>
<dbReference type="STRING" id="544711.F0UEC6"/>
<evidence type="ECO:0000313" key="3">
    <source>
        <dbReference type="Proteomes" id="UP000008142"/>
    </source>
</evidence>
<dbReference type="AlphaFoldDB" id="F0UEC6"/>
<evidence type="ECO:0000313" key="2">
    <source>
        <dbReference type="EMBL" id="EGC44656.1"/>
    </source>
</evidence>
<feature type="region of interest" description="Disordered" evidence="1">
    <location>
        <begin position="181"/>
        <end position="205"/>
    </location>
</feature>
<organism evidence="3">
    <name type="scientific">Ajellomyces capsulatus (strain H88)</name>
    <name type="common">Darling's disease fungus</name>
    <name type="synonym">Histoplasma capsulatum</name>
    <dbReference type="NCBI Taxonomy" id="544711"/>
    <lineage>
        <taxon>Eukaryota</taxon>
        <taxon>Fungi</taxon>
        <taxon>Dikarya</taxon>
        <taxon>Ascomycota</taxon>
        <taxon>Pezizomycotina</taxon>
        <taxon>Eurotiomycetes</taxon>
        <taxon>Eurotiomycetidae</taxon>
        <taxon>Onygenales</taxon>
        <taxon>Ajellomycetaceae</taxon>
        <taxon>Histoplasma</taxon>
    </lineage>
</organism>
<dbReference type="OrthoDB" id="4508254at2759"/>
<proteinExistence type="predicted"/>
<dbReference type="HOGENOM" id="CLU_1209508_0_0_1"/>